<dbReference type="GO" id="GO:0004467">
    <property type="term" value="F:long-chain fatty acid-CoA ligase activity"/>
    <property type="evidence" value="ECO:0007669"/>
    <property type="project" value="UniProtKB-EC"/>
</dbReference>
<keyword evidence="3" id="KW-0436">Ligase</keyword>
<proteinExistence type="predicted"/>
<accession>A0A1W1ED69</accession>
<comment type="catalytic activity">
    <reaction evidence="1">
        <text>a long-chain fatty acid + ATP + CoA = a long-chain fatty acyl-CoA + AMP + diphosphate</text>
        <dbReference type="Rhea" id="RHEA:15421"/>
        <dbReference type="ChEBI" id="CHEBI:30616"/>
        <dbReference type="ChEBI" id="CHEBI:33019"/>
        <dbReference type="ChEBI" id="CHEBI:57287"/>
        <dbReference type="ChEBI" id="CHEBI:57560"/>
        <dbReference type="ChEBI" id="CHEBI:83139"/>
        <dbReference type="ChEBI" id="CHEBI:456215"/>
        <dbReference type="EC" id="6.2.1.3"/>
    </reaction>
    <physiologicalReaction direction="left-to-right" evidence="1">
        <dbReference type="Rhea" id="RHEA:15422"/>
    </physiologicalReaction>
</comment>
<evidence type="ECO:0000256" key="1">
    <source>
        <dbReference type="ARBA" id="ARBA00024484"/>
    </source>
</evidence>
<evidence type="ECO:0000259" key="2">
    <source>
        <dbReference type="Pfam" id="PF00501"/>
    </source>
</evidence>
<dbReference type="InterPro" id="IPR045851">
    <property type="entry name" value="AMP-bd_C_sf"/>
</dbReference>
<dbReference type="EMBL" id="FPKX01000032">
    <property type="protein sequence ID" value="SFZ97974.1"/>
    <property type="molecule type" value="Genomic_DNA"/>
</dbReference>
<dbReference type="InterPro" id="IPR020845">
    <property type="entry name" value="AMP-binding_CS"/>
</dbReference>
<dbReference type="GO" id="GO:0016020">
    <property type="term" value="C:membrane"/>
    <property type="evidence" value="ECO:0007669"/>
    <property type="project" value="TreeGrafter"/>
</dbReference>
<dbReference type="InterPro" id="IPR042099">
    <property type="entry name" value="ANL_N_sf"/>
</dbReference>
<dbReference type="Gene3D" id="3.30.300.30">
    <property type="match status" value="1"/>
</dbReference>
<dbReference type="AlphaFoldDB" id="A0A1W1ED69"/>
<protein>
    <submittedName>
        <fullName evidence="3">Long-chain-fatty-acid--CoA ligase</fullName>
        <ecNumber evidence="3">6.2.1.3</ecNumber>
    </submittedName>
</protein>
<name>A0A1W1ED69_9ZZZZ</name>
<dbReference type="Gene3D" id="3.40.50.12780">
    <property type="entry name" value="N-terminal domain of ligase-like"/>
    <property type="match status" value="1"/>
</dbReference>
<dbReference type="SUPFAM" id="SSF56801">
    <property type="entry name" value="Acetyl-CoA synthetase-like"/>
    <property type="match status" value="1"/>
</dbReference>
<dbReference type="PANTHER" id="PTHR43272">
    <property type="entry name" value="LONG-CHAIN-FATTY-ACID--COA LIGASE"/>
    <property type="match status" value="1"/>
</dbReference>
<reference evidence="3" key="1">
    <citation type="submission" date="2016-10" db="EMBL/GenBank/DDBJ databases">
        <authorList>
            <person name="de Groot N.N."/>
        </authorList>
    </citation>
    <scope>NUCLEOTIDE SEQUENCE</scope>
</reference>
<dbReference type="PROSITE" id="PS00455">
    <property type="entry name" value="AMP_BINDING"/>
    <property type="match status" value="1"/>
</dbReference>
<dbReference type="PANTHER" id="PTHR43272:SF52">
    <property type="entry name" value="AMP-DEPENDENT SYNTHETASE_LIGASE DOMAIN-CONTAINING PROTEIN"/>
    <property type="match status" value="1"/>
</dbReference>
<dbReference type="Pfam" id="PF00501">
    <property type="entry name" value="AMP-binding"/>
    <property type="match status" value="1"/>
</dbReference>
<dbReference type="InterPro" id="IPR000873">
    <property type="entry name" value="AMP-dep_synth/lig_dom"/>
</dbReference>
<sequence length="586" mass="65879">MSKEFIKLPELTLKALFEYSIKEYGDKPAFQFVDGEVTTYKQLAMNVYHVQDMLIEYGIKKGDRVAIYSENMPNWSSVYLAITTMGAVAVPILPDFHTSEALHIANHAECKAAFISQKLFETMLDETQPPNLNLLVILNEFKILEKLSTPSRMDMVMKRGEEQFSKVMKSGEEQFSKVMDKMGMSKKSDAEVIEEDIDKVLIDEKDLAAIIYTSGTTGSSKGVMLSHINLVSNVTNAQHMLDIYPEDKFLSILPLAHTLECTTGMLIPLLNGASVHYIKKTPTPTVLIKALATVKPDLMLSVPLIIEKIYKNKILPNFNKNIFIKTIYAIPFFRKKLNEIAGKKLIETFGGNIRFFGIGGAGVSPTVEKFLREAKFPYAIGYGLTETSPLLAGTNANHTKYKAIGPVIPGTQLQLRDVKDGVGILWAKGPNVMMGYYKDPEKTAEVLDEDGWFNTEDMGYIDEEGYFFMSGRAKNIIVGPSGENIYPEQIEAALNAHPFVSDSLVLDKDGTLTARIYLDYEKLDDILGATKKSETKAREKVQEILEEIRKEVNESVSSFSRIKKVIEQKEEFVRTPTKKIKRYLYL</sequence>
<organism evidence="3">
    <name type="scientific">hydrothermal vent metagenome</name>
    <dbReference type="NCBI Taxonomy" id="652676"/>
    <lineage>
        <taxon>unclassified sequences</taxon>
        <taxon>metagenomes</taxon>
        <taxon>ecological metagenomes</taxon>
    </lineage>
</organism>
<feature type="domain" description="AMP-dependent synthetase/ligase" evidence="2">
    <location>
        <begin position="17"/>
        <end position="437"/>
    </location>
</feature>
<gene>
    <name evidence="3" type="ORF">MNB_SV-5-1634</name>
</gene>
<dbReference type="EC" id="6.2.1.3" evidence="3"/>
<evidence type="ECO:0000313" key="3">
    <source>
        <dbReference type="EMBL" id="SFZ97974.1"/>
    </source>
</evidence>